<evidence type="ECO:0000256" key="17">
    <source>
        <dbReference type="ARBA" id="ARBA00049551"/>
    </source>
</evidence>
<accession>A0A343A4X6</accession>
<evidence type="ECO:0000256" key="7">
    <source>
        <dbReference type="ARBA" id="ARBA00022660"/>
    </source>
</evidence>
<dbReference type="PRINTS" id="PR01436">
    <property type="entry name" value="NADHDHGNASE2"/>
</dbReference>
<evidence type="ECO:0000256" key="10">
    <source>
        <dbReference type="ARBA" id="ARBA00022967"/>
    </source>
</evidence>
<keyword evidence="10 18" id="KW-1278">Translocase</keyword>
<keyword evidence="13 18" id="KW-0520">NAD</keyword>
<feature type="domain" description="NADH:quinone oxidoreductase/Mrp antiporter transmembrane" evidence="19">
    <location>
        <begin position="24"/>
        <end position="281"/>
    </location>
</feature>
<feature type="transmembrane region" description="Helical" evidence="18">
    <location>
        <begin position="267"/>
        <end position="289"/>
    </location>
</feature>
<dbReference type="Pfam" id="PF00361">
    <property type="entry name" value="Proton_antipo_M"/>
    <property type="match status" value="1"/>
</dbReference>
<keyword evidence="8 18" id="KW-0812">Transmembrane</keyword>
<evidence type="ECO:0000256" key="14">
    <source>
        <dbReference type="ARBA" id="ARBA00023075"/>
    </source>
</evidence>
<dbReference type="InterPro" id="IPR050175">
    <property type="entry name" value="Complex_I_Subunit_2"/>
</dbReference>
<keyword evidence="6" id="KW-0813">Transport</keyword>
<dbReference type="PANTHER" id="PTHR46552:SF1">
    <property type="entry name" value="NADH-UBIQUINONE OXIDOREDUCTASE CHAIN 2"/>
    <property type="match status" value="1"/>
</dbReference>
<feature type="transmembrane region" description="Helical" evidence="18">
    <location>
        <begin position="132"/>
        <end position="153"/>
    </location>
</feature>
<dbReference type="EMBL" id="KX035216">
    <property type="protein sequence ID" value="AOY39604.1"/>
    <property type="molecule type" value="Genomic_DNA"/>
</dbReference>
<dbReference type="GO" id="GO:0005743">
    <property type="term" value="C:mitochondrial inner membrane"/>
    <property type="evidence" value="ECO:0007669"/>
    <property type="project" value="UniProtKB-SubCell"/>
</dbReference>
<dbReference type="EC" id="7.1.1.2" evidence="4 18"/>
<feature type="transmembrane region" description="Helical" evidence="18">
    <location>
        <begin position="59"/>
        <end position="78"/>
    </location>
</feature>
<keyword evidence="15 18" id="KW-0496">Mitochondrion</keyword>
<comment type="function">
    <text evidence="1">Core subunit of the mitochondrial membrane respiratory chain NADH dehydrogenase (Complex I) that is believed to belong to the minimal assembly required for catalysis. Complex I functions in the transfer of electrons from NADH to the respiratory chain. The immediate electron acceptor for the enzyme is believed to be ubiquinone.</text>
</comment>
<keyword evidence="14 18" id="KW-0830">Ubiquinone</keyword>
<dbReference type="AlphaFoldDB" id="A0A343A4X6"/>
<keyword evidence="11 18" id="KW-0249">Electron transport</keyword>
<evidence type="ECO:0000256" key="12">
    <source>
        <dbReference type="ARBA" id="ARBA00022989"/>
    </source>
</evidence>
<evidence type="ECO:0000256" key="1">
    <source>
        <dbReference type="ARBA" id="ARBA00003257"/>
    </source>
</evidence>
<evidence type="ECO:0000256" key="3">
    <source>
        <dbReference type="ARBA" id="ARBA00007012"/>
    </source>
</evidence>
<keyword evidence="7 18" id="KW-0679">Respiratory chain</keyword>
<comment type="similarity">
    <text evidence="3 18">Belongs to the complex I subunit 2 family.</text>
</comment>
<evidence type="ECO:0000256" key="11">
    <source>
        <dbReference type="ARBA" id="ARBA00022982"/>
    </source>
</evidence>
<feature type="transmembrane region" description="Helical" evidence="18">
    <location>
        <begin position="310"/>
        <end position="333"/>
    </location>
</feature>
<dbReference type="InterPro" id="IPR001750">
    <property type="entry name" value="ND/Mrp_TM"/>
</dbReference>
<evidence type="ECO:0000256" key="16">
    <source>
        <dbReference type="ARBA" id="ARBA00023136"/>
    </source>
</evidence>
<evidence type="ECO:0000256" key="2">
    <source>
        <dbReference type="ARBA" id="ARBA00004448"/>
    </source>
</evidence>
<proteinExistence type="inferred from homology"/>
<keyword evidence="9 18" id="KW-0999">Mitochondrion inner membrane</keyword>
<evidence type="ECO:0000256" key="6">
    <source>
        <dbReference type="ARBA" id="ARBA00022448"/>
    </source>
</evidence>
<keyword evidence="16 18" id="KW-0472">Membrane</keyword>
<evidence type="ECO:0000256" key="18">
    <source>
        <dbReference type="RuleBase" id="RU003403"/>
    </source>
</evidence>
<evidence type="ECO:0000256" key="8">
    <source>
        <dbReference type="ARBA" id="ARBA00022692"/>
    </source>
</evidence>
<evidence type="ECO:0000256" key="13">
    <source>
        <dbReference type="ARBA" id="ARBA00023027"/>
    </source>
</evidence>
<comment type="function">
    <text evidence="18">Core subunit of the mitochondrial membrane respiratory chain NADH dehydrogenase (Complex I) which catalyzes electron transfer from NADH through the respiratory chain, using ubiquinone as an electron acceptor. Essential for the catalytic activity and assembly of complex I.</text>
</comment>
<dbReference type="PANTHER" id="PTHR46552">
    <property type="entry name" value="NADH-UBIQUINONE OXIDOREDUCTASE CHAIN 2"/>
    <property type="match status" value="1"/>
</dbReference>
<gene>
    <name evidence="20" type="primary">nad2</name>
</gene>
<dbReference type="GO" id="GO:0006120">
    <property type="term" value="P:mitochondrial electron transport, NADH to ubiquinone"/>
    <property type="evidence" value="ECO:0007669"/>
    <property type="project" value="InterPro"/>
</dbReference>
<dbReference type="GO" id="GO:0008137">
    <property type="term" value="F:NADH dehydrogenase (ubiquinone) activity"/>
    <property type="evidence" value="ECO:0007669"/>
    <property type="project" value="UniProtKB-EC"/>
</dbReference>
<evidence type="ECO:0000256" key="15">
    <source>
        <dbReference type="ARBA" id="ARBA00023128"/>
    </source>
</evidence>
<organism evidence="20">
    <name type="scientific">Dryocoetes villosus</name>
    <dbReference type="NCBI Taxonomy" id="1367338"/>
    <lineage>
        <taxon>Eukaryota</taxon>
        <taxon>Metazoa</taxon>
        <taxon>Ecdysozoa</taxon>
        <taxon>Arthropoda</taxon>
        <taxon>Hexapoda</taxon>
        <taxon>Insecta</taxon>
        <taxon>Pterygota</taxon>
        <taxon>Neoptera</taxon>
        <taxon>Endopterygota</taxon>
        <taxon>Coleoptera</taxon>
        <taxon>Polyphaga</taxon>
        <taxon>Cucujiformia</taxon>
        <taxon>Curculionidae</taxon>
        <taxon>Scolytinae</taxon>
        <taxon>Dryocoetes</taxon>
    </lineage>
</organism>
<evidence type="ECO:0000256" key="9">
    <source>
        <dbReference type="ARBA" id="ARBA00022792"/>
    </source>
</evidence>
<comment type="catalytic activity">
    <reaction evidence="17 18">
        <text>a ubiquinone + NADH + 5 H(+)(in) = a ubiquinol + NAD(+) + 4 H(+)(out)</text>
        <dbReference type="Rhea" id="RHEA:29091"/>
        <dbReference type="Rhea" id="RHEA-COMP:9565"/>
        <dbReference type="Rhea" id="RHEA-COMP:9566"/>
        <dbReference type="ChEBI" id="CHEBI:15378"/>
        <dbReference type="ChEBI" id="CHEBI:16389"/>
        <dbReference type="ChEBI" id="CHEBI:17976"/>
        <dbReference type="ChEBI" id="CHEBI:57540"/>
        <dbReference type="ChEBI" id="CHEBI:57945"/>
        <dbReference type="EC" id="7.1.1.2"/>
    </reaction>
</comment>
<keyword evidence="12 18" id="KW-1133">Transmembrane helix</keyword>
<comment type="subcellular location">
    <subcellularLocation>
        <location evidence="2 18">Mitochondrion inner membrane</location>
        <topology evidence="2 18">Multi-pass membrane protein</topology>
    </subcellularLocation>
</comment>
<protein>
    <recommendedName>
        <fullName evidence="5 18">NADH-ubiquinone oxidoreductase chain 2</fullName>
        <ecNumber evidence="4 18">7.1.1.2</ecNumber>
    </recommendedName>
</protein>
<dbReference type="InterPro" id="IPR003917">
    <property type="entry name" value="NADH_UbQ_OxRdtase_chain2"/>
</dbReference>
<reference evidence="20" key="1">
    <citation type="submission" date="2016-04" db="EMBL/GenBank/DDBJ databases">
        <title>Mitochondria of Scolytid beetles.</title>
        <authorList>
            <person name="Miller K."/>
            <person name="Linard B."/>
            <person name="Vogler A.P."/>
        </authorList>
    </citation>
    <scope>NUCLEOTIDE SEQUENCE</scope>
</reference>
<sequence>MTQFYKLLFLSTLLMSTLITISSLSWISSWIGLESNLLSFIPLMKSQKNKFSSESISKYFMTQAMASFLLLFSVVVFSSSKSFNFSLDNITSMLMGSSLMMKMGAAPLHFWFPEVSSGISWNSNMILLTWQKIAPMMLISYLNIFNQLMFMFIMSSTIIGSMGGLNQICMRKILTYSSINHIGWMLAAMLCSLNTWMLYFSIYFIINIMIMKILKSYKIFFISQMGKIKNKSMKMLFMMNFFSLGGLPPFLGFLPKWITINNLNNNNYYMFTVILIIFTLISLFFYLRITFASFSLYSNMSYTYNYKMNFINSAMSLMSLLMMPLSILLTIWLL</sequence>
<feature type="transmembrane region" description="Helical" evidence="18">
    <location>
        <begin position="7"/>
        <end position="33"/>
    </location>
</feature>
<feature type="transmembrane region" description="Helical" evidence="18">
    <location>
        <begin position="235"/>
        <end position="255"/>
    </location>
</feature>
<evidence type="ECO:0000256" key="4">
    <source>
        <dbReference type="ARBA" id="ARBA00012944"/>
    </source>
</evidence>
<evidence type="ECO:0000313" key="20">
    <source>
        <dbReference type="EMBL" id="AOY39604.1"/>
    </source>
</evidence>
<evidence type="ECO:0000259" key="19">
    <source>
        <dbReference type="Pfam" id="PF00361"/>
    </source>
</evidence>
<geneLocation type="mitochondrion" evidence="20"/>
<name>A0A343A4X6_9CUCU</name>
<evidence type="ECO:0000256" key="5">
    <source>
        <dbReference type="ARBA" id="ARBA00021008"/>
    </source>
</evidence>